<protein>
    <recommendedName>
        <fullName evidence="1">Transglutaminase-like domain-containing protein</fullName>
    </recommendedName>
</protein>
<evidence type="ECO:0000313" key="2">
    <source>
        <dbReference type="EMBL" id="GAH03142.1"/>
    </source>
</evidence>
<dbReference type="InterPro" id="IPR038765">
    <property type="entry name" value="Papain-like_cys_pep_sf"/>
</dbReference>
<dbReference type="AlphaFoldDB" id="X1C6Y6"/>
<proteinExistence type="predicted"/>
<dbReference type="InterPro" id="IPR002931">
    <property type="entry name" value="Transglutaminase-like"/>
</dbReference>
<feature type="domain" description="Transglutaminase-like" evidence="1">
    <location>
        <begin position="4"/>
        <end position="50"/>
    </location>
</feature>
<organism evidence="2">
    <name type="scientific">marine sediment metagenome</name>
    <dbReference type="NCBI Taxonomy" id="412755"/>
    <lineage>
        <taxon>unclassified sequences</taxon>
        <taxon>metagenomes</taxon>
        <taxon>ecological metagenomes</taxon>
    </lineage>
</organism>
<dbReference type="EMBL" id="BART01020354">
    <property type="protein sequence ID" value="GAH03142.1"/>
    <property type="molecule type" value="Genomic_DNA"/>
</dbReference>
<sequence>MGRSHLACALLRSNNIPSRVLLVNNDQGFWTQMHYMVEYYCPNYGWVLIDSTMGKTPYETNKQIINRICYPSDEDDTKKDYIIPFMKGEEQWLWLDNENIYPYYIDCDEGSKSQMFSENQITTNSFTADYAFFITQSVFHQYRKYLGENLNEQNLLHLDNAIDNQKKGINEFKENQDINEYIYHMDKAYDEYKQIEH</sequence>
<accession>X1C6Y6</accession>
<dbReference type="Gene3D" id="3.10.620.30">
    <property type="match status" value="1"/>
</dbReference>
<dbReference type="Pfam" id="PF01841">
    <property type="entry name" value="Transglut_core"/>
    <property type="match status" value="1"/>
</dbReference>
<gene>
    <name evidence="2" type="ORF">S01H4_37837</name>
</gene>
<reference evidence="2" key="1">
    <citation type="journal article" date="2014" name="Front. Microbiol.">
        <title>High frequency of phylogenetically diverse reductive dehalogenase-homologous genes in deep subseafloor sedimentary metagenomes.</title>
        <authorList>
            <person name="Kawai M."/>
            <person name="Futagami T."/>
            <person name="Toyoda A."/>
            <person name="Takaki Y."/>
            <person name="Nishi S."/>
            <person name="Hori S."/>
            <person name="Arai W."/>
            <person name="Tsubouchi T."/>
            <person name="Morono Y."/>
            <person name="Uchiyama I."/>
            <person name="Ito T."/>
            <person name="Fujiyama A."/>
            <person name="Inagaki F."/>
            <person name="Takami H."/>
        </authorList>
    </citation>
    <scope>NUCLEOTIDE SEQUENCE</scope>
    <source>
        <strain evidence="2">Expedition CK06-06</strain>
    </source>
</reference>
<comment type="caution">
    <text evidence="2">The sequence shown here is derived from an EMBL/GenBank/DDBJ whole genome shotgun (WGS) entry which is preliminary data.</text>
</comment>
<evidence type="ECO:0000259" key="1">
    <source>
        <dbReference type="Pfam" id="PF01841"/>
    </source>
</evidence>
<dbReference type="SUPFAM" id="SSF54001">
    <property type="entry name" value="Cysteine proteinases"/>
    <property type="match status" value="1"/>
</dbReference>
<name>X1C6Y6_9ZZZZ</name>